<evidence type="ECO:0000313" key="3">
    <source>
        <dbReference type="Proteomes" id="UP000646523"/>
    </source>
</evidence>
<evidence type="ECO:0000256" key="1">
    <source>
        <dbReference type="SAM" id="MobiDB-lite"/>
    </source>
</evidence>
<keyword evidence="3" id="KW-1185">Reference proteome</keyword>
<dbReference type="AlphaFoldDB" id="A0A917ZFR7"/>
<proteinExistence type="predicted"/>
<comment type="caution">
    <text evidence="2">The sequence shown here is derived from an EMBL/GenBank/DDBJ whole genome shotgun (WGS) entry which is preliminary data.</text>
</comment>
<evidence type="ECO:0000313" key="2">
    <source>
        <dbReference type="EMBL" id="GGO81032.1"/>
    </source>
</evidence>
<organism evidence="2 3">
    <name type="scientific">Nonomuraea cavernae</name>
    <dbReference type="NCBI Taxonomy" id="2045107"/>
    <lineage>
        <taxon>Bacteria</taxon>
        <taxon>Bacillati</taxon>
        <taxon>Actinomycetota</taxon>
        <taxon>Actinomycetes</taxon>
        <taxon>Streptosporangiales</taxon>
        <taxon>Streptosporangiaceae</taxon>
        <taxon>Nonomuraea</taxon>
    </lineage>
</organism>
<reference evidence="2" key="2">
    <citation type="submission" date="2020-09" db="EMBL/GenBank/DDBJ databases">
        <authorList>
            <person name="Sun Q."/>
            <person name="Zhou Y."/>
        </authorList>
    </citation>
    <scope>NUCLEOTIDE SEQUENCE</scope>
    <source>
        <strain evidence="2">CGMCC 4.7368</strain>
    </source>
</reference>
<gene>
    <name evidence="2" type="ORF">GCM10012289_69040</name>
</gene>
<name>A0A917ZFR7_9ACTN</name>
<dbReference type="EMBL" id="BMNH01000034">
    <property type="protein sequence ID" value="GGO81032.1"/>
    <property type="molecule type" value="Genomic_DNA"/>
</dbReference>
<dbReference type="Proteomes" id="UP000646523">
    <property type="component" value="Unassembled WGS sequence"/>
</dbReference>
<feature type="region of interest" description="Disordered" evidence="1">
    <location>
        <begin position="37"/>
        <end position="59"/>
    </location>
</feature>
<accession>A0A917ZFR7</accession>
<reference evidence="2" key="1">
    <citation type="journal article" date="2014" name="Int. J. Syst. Evol. Microbiol.">
        <title>Complete genome sequence of Corynebacterium casei LMG S-19264T (=DSM 44701T), isolated from a smear-ripened cheese.</title>
        <authorList>
            <consortium name="US DOE Joint Genome Institute (JGI-PGF)"/>
            <person name="Walter F."/>
            <person name="Albersmeier A."/>
            <person name="Kalinowski J."/>
            <person name="Ruckert C."/>
        </authorList>
    </citation>
    <scope>NUCLEOTIDE SEQUENCE</scope>
    <source>
        <strain evidence="2">CGMCC 4.7368</strain>
    </source>
</reference>
<sequence length="59" mass="6106">MGGPELSIDPLTLDQLAQLTDESFAALAGTIGNMRSEASRVWDQPSGRSGCPGDETPTG</sequence>
<protein>
    <submittedName>
        <fullName evidence="2">Uncharacterized protein</fullName>
    </submittedName>
</protein>